<keyword evidence="5 7" id="KW-1133">Transmembrane helix</keyword>
<keyword evidence="4 7" id="KW-0812">Transmembrane</keyword>
<dbReference type="InterPro" id="IPR051393">
    <property type="entry name" value="ABC_transporter_permease"/>
</dbReference>
<sequence>MDVKTKKSEIGRREALAGYLFILPTMLGFLLFIIGPVIAAIILSFYYWDLFTSPKFVGLDNYKALLHSVRLFTIYKNTLIFVLGVVTLNLGGGLLIALIINRKLHAIFRYLLRTTYFFPMITSVAAVALVWNLLLNTDLGIVNYYLGKVGIPRINWLLSSKGAKVSIILVEVWKNIGFYMIVFLAGLQNIPRQLYEAAEIDGASGLRRFFYITFPMLSPTFFFLMIVGLINAFQMFDMPYVLTEGGPGDATRTTVMYIYETGFRFFDLGYYLLGRPSHQRTWPALPFSPCI</sequence>
<dbReference type="InterPro" id="IPR000515">
    <property type="entry name" value="MetI-like"/>
</dbReference>
<feature type="transmembrane region" description="Helical" evidence="7">
    <location>
        <begin position="21"/>
        <end position="48"/>
    </location>
</feature>
<proteinExistence type="predicted"/>
<evidence type="ECO:0000256" key="6">
    <source>
        <dbReference type="ARBA" id="ARBA00023136"/>
    </source>
</evidence>
<evidence type="ECO:0000256" key="7">
    <source>
        <dbReference type="SAM" id="Phobius"/>
    </source>
</evidence>
<gene>
    <name evidence="9" type="ORF">S06H3_05535</name>
</gene>
<keyword evidence="2" id="KW-0813">Transport</keyword>
<feature type="domain" description="ABC transmembrane type-1" evidence="8">
    <location>
        <begin position="75"/>
        <end position="291"/>
    </location>
</feature>
<dbReference type="Pfam" id="PF00528">
    <property type="entry name" value="BPD_transp_1"/>
    <property type="match status" value="1"/>
</dbReference>
<keyword evidence="3" id="KW-1003">Cell membrane</keyword>
<dbReference type="CDD" id="cd06261">
    <property type="entry name" value="TM_PBP2"/>
    <property type="match status" value="1"/>
</dbReference>
<dbReference type="GO" id="GO:0005886">
    <property type="term" value="C:plasma membrane"/>
    <property type="evidence" value="ECO:0007669"/>
    <property type="project" value="UniProtKB-SubCell"/>
</dbReference>
<evidence type="ECO:0000256" key="1">
    <source>
        <dbReference type="ARBA" id="ARBA00004651"/>
    </source>
</evidence>
<dbReference type="EMBL" id="BARV01002062">
    <property type="protein sequence ID" value="GAH89842.1"/>
    <property type="molecule type" value="Genomic_DNA"/>
</dbReference>
<keyword evidence="6 7" id="KW-0472">Membrane</keyword>
<accession>X1J797</accession>
<dbReference type="InterPro" id="IPR035906">
    <property type="entry name" value="MetI-like_sf"/>
</dbReference>
<protein>
    <recommendedName>
        <fullName evidence="8">ABC transmembrane type-1 domain-containing protein</fullName>
    </recommendedName>
</protein>
<organism evidence="9">
    <name type="scientific">marine sediment metagenome</name>
    <dbReference type="NCBI Taxonomy" id="412755"/>
    <lineage>
        <taxon>unclassified sequences</taxon>
        <taxon>metagenomes</taxon>
        <taxon>ecological metagenomes</taxon>
    </lineage>
</organism>
<feature type="transmembrane region" description="Helical" evidence="7">
    <location>
        <begin position="110"/>
        <end position="134"/>
    </location>
</feature>
<evidence type="ECO:0000313" key="9">
    <source>
        <dbReference type="EMBL" id="GAH89842.1"/>
    </source>
</evidence>
<evidence type="ECO:0000256" key="3">
    <source>
        <dbReference type="ARBA" id="ARBA00022475"/>
    </source>
</evidence>
<feature type="transmembrane region" description="Helical" evidence="7">
    <location>
        <begin position="78"/>
        <end position="98"/>
    </location>
</feature>
<name>X1J797_9ZZZZ</name>
<evidence type="ECO:0000256" key="4">
    <source>
        <dbReference type="ARBA" id="ARBA00022692"/>
    </source>
</evidence>
<dbReference type="PANTHER" id="PTHR30193">
    <property type="entry name" value="ABC TRANSPORTER PERMEASE PROTEIN"/>
    <property type="match status" value="1"/>
</dbReference>
<feature type="transmembrane region" description="Helical" evidence="7">
    <location>
        <begin position="165"/>
        <end position="187"/>
    </location>
</feature>
<dbReference type="PANTHER" id="PTHR30193:SF37">
    <property type="entry name" value="INNER MEMBRANE ABC TRANSPORTER PERMEASE PROTEIN YCJO"/>
    <property type="match status" value="1"/>
</dbReference>
<dbReference type="PROSITE" id="PS50928">
    <property type="entry name" value="ABC_TM1"/>
    <property type="match status" value="1"/>
</dbReference>
<dbReference type="Gene3D" id="1.10.3720.10">
    <property type="entry name" value="MetI-like"/>
    <property type="match status" value="1"/>
</dbReference>
<reference evidence="9" key="1">
    <citation type="journal article" date="2014" name="Front. Microbiol.">
        <title>High frequency of phylogenetically diverse reductive dehalogenase-homologous genes in deep subseafloor sedimentary metagenomes.</title>
        <authorList>
            <person name="Kawai M."/>
            <person name="Futagami T."/>
            <person name="Toyoda A."/>
            <person name="Takaki Y."/>
            <person name="Nishi S."/>
            <person name="Hori S."/>
            <person name="Arai W."/>
            <person name="Tsubouchi T."/>
            <person name="Morono Y."/>
            <person name="Uchiyama I."/>
            <person name="Ito T."/>
            <person name="Fujiyama A."/>
            <person name="Inagaki F."/>
            <person name="Takami H."/>
        </authorList>
    </citation>
    <scope>NUCLEOTIDE SEQUENCE</scope>
    <source>
        <strain evidence="9">Expedition CK06-06</strain>
    </source>
</reference>
<dbReference type="AlphaFoldDB" id="X1J797"/>
<evidence type="ECO:0000259" key="8">
    <source>
        <dbReference type="PROSITE" id="PS50928"/>
    </source>
</evidence>
<evidence type="ECO:0000256" key="5">
    <source>
        <dbReference type="ARBA" id="ARBA00022989"/>
    </source>
</evidence>
<comment type="caution">
    <text evidence="9">The sequence shown here is derived from an EMBL/GenBank/DDBJ whole genome shotgun (WGS) entry which is preliminary data.</text>
</comment>
<dbReference type="SUPFAM" id="SSF161098">
    <property type="entry name" value="MetI-like"/>
    <property type="match status" value="1"/>
</dbReference>
<comment type="subcellular location">
    <subcellularLocation>
        <location evidence="1">Cell membrane</location>
        <topology evidence="1">Multi-pass membrane protein</topology>
    </subcellularLocation>
</comment>
<evidence type="ECO:0000256" key="2">
    <source>
        <dbReference type="ARBA" id="ARBA00022448"/>
    </source>
</evidence>
<feature type="transmembrane region" description="Helical" evidence="7">
    <location>
        <begin position="208"/>
        <end position="236"/>
    </location>
</feature>
<dbReference type="GO" id="GO:0055085">
    <property type="term" value="P:transmembrane transport"/>
    <property type="evidence" value="ECO:0007669"/>
    <property type="project" value="InterPro"/>
</dbReference>